<name>A0A7G9A2K5_9CAUD</name>
<dbReference type="KEGG" id="vg:63210549"/>
<dbReference type="GeneID" id="63210549"/>
<evidence type="ECO:0000313" key="1">
    <source>
        <dbReference type="EMBL" id="QNL30844.1"/>
    </source>
</evidence>
<protein>
    <submittedName>
        <fullName evidence="1">Uncharacterized protein</fullName>
    </submittedName>
</protein>
<keyword evidence="2" id="KW-1185">Reference proteome</keyword>
<gene>
    <name evidence="1" type="primary">156</name>
    <name evidence="1" type="ORF">SEA_ESTES_156</name>
</gene>
<organism evidence="1 2">
    <name type="scientific">Mycobacterium phage Estes</name>
    <dbReference type="NCBI Taxonomy" id="2759459"/>
    <lineage>
        <taxon>Viruses</taxon>
        <taxon>Duplodnaviria</taxon>
        <taxon>Heunggongvirae</taxon>
        <taxon>Uroviricota</taxon>
        <taxon>Caudoviricetes</taxon>
        <taxon>Vilmaviridae</taxon>
        <taxon>Mclasvirinae</taxon>
        <taxon>Reyvirus</taxon>
        <taxon>Reyvirus estes</taxon>
    </lineage>
</organism>
<sequence length="92" mass="9879">MSFDIELVCVTNPEASKTNEGVYRYTERVADMEIARTTLDALARKMTGEKILSMANVVQSYGHGSPDTLSAAYVVPGGGIVGFVNIHEVVGE</sequence>
<accession>A0A7G9A2K5</accession>
<reference evidence="1 2" key="1">
    <citation type="submission" date="2020-06" db="EMBL/GenBank/DDBJ databases">
        <authorList>
            <person name="Allen T."/>
            <person name="Groscost A."/>
            <person name="Boice M."/>
            <person name="Bramwell-Butcher J."/>
            <person name="Davis-Nicholson M."/>
            <person name="Dedinsky M."/>
            <person name="DeKlotz J."/>
            <person name="Gardner J."/>
            <person name="Grosser P."/>
            <person name="Husler K."/>
            <person name="Lau J.R."/>
            <person name="Monlux M."/>
            <person name="Schlesinger M.K."/>
            <person name="Scholes A."/>
            <person name="Waughman L."/>
            <person name="Poxleitner M.K."/>
            <person name="Anders K.R."/>
            <person name="Garlena R.A."/>
            <person name="Russell D.A."/>
            <person name="Pope W.H."/>
            <person name="Jacobs-Sera D."/>
            <person name="Hatfull G.F."/>
        </authorList>
    </citation>
    <scope>NUCLEOTIDE SEQUENCE [LARGE SCALE GENOMIC DNA]</scope>
</reference>
<dbReference type="EMBL" id="MT657341">
    <property type="protein sequence ID" value="QNL30844.1"/>
    <property type="molecule type" value="Genomic_DNA"/>
</dbReference>
<dbReference type="Proteomes" id="UP000516127">
    <property type="component" value="Genome"/>
</dbReference>
<evidence type="ECO:0000313" key="2">
    <source>
        <dbReference type="Proteomes" id="UP000516127"/>
    </source>
</evidence>
<proteinExistence type="predicted"/>
<dbReference type="RefSeq" id="YP_010013890.1">
    <property type="nucleotide sequence ID" value="NC_053514.1"/>
</dbReference>